<dbReference type="AlphaFoldDB" id="A0A078AYA1"/>
<keyword evidence="2" id="KW-1185">Reference proteome</keyword>
<proteinExistence type="predicted"/>
<gene>
    <name evidence="1" type="primary">Contig19703.g20894</name>
    <name evidence="1" type="ORF">STYLEM_16478</name>
</gene>
<sequence>MDSKEWENFIQQIEFIKTKSNRQVLCAKCWLMLNYEQKIKHIKDHPDHELSILTSTKFASSQQMISLAQACNKLVNKSDGQYILSPFIQIGKSLFEGQEGLQIMSVQNNSMILQSTSTESQNGNYDNSSKDGKDLVQSVQDRMTKIEGTVENIKNTLNIFAQCMQSNHILQQQILHQLEVQNANNQNSCVPSSCENLNVNENQWITQNQIKEEQMQIDLTEKKSDKYLADERQNISQIDKIDNSQANTSNFELSQKLTSINKFQKIWNQKQTKSDSSQVKSYDDLDFNPFKHKYQGQSQPLDEEMTDAQVWQRYSIIEADNFFIQVNEMHVGNKRHYNQMSQDVLQIDED</sequence>
<dbReference type="InParanoid" id="A0A078AYA1"/>
<dbReference type="Proteomes" id="UP000039865">
    <property type="component" value="Unassembled WGS sequence"/>
</dbReference>
<evidence type="ECO:0000313" key="2">
    <source>
        <dbReference type="Proteomes" id="UP000039865"/>
    </source>
</evidence>
<accession>A0A078AYA1</accession>
<protein>
    <submittedName>
        <fullName evidence="1">Uncharacterized protein</fullName>
    </submittedName>
</protein>
<dbReference type="EMBL" id="CCKQ01015556">
    <property type="protein sequence ID" value="CDW87375.1"/>
    <property type="molecule type" value="Genomic_DNA"/>
</dbReference>
<organism evidence="1 2">
    <name type="scientific">Stylonychia lemnae</name>
    <name type="common">Ciliate</name>
    <dbReference type="NCBI Taxonomy" id="5949"/>
    <lineage>
        <taxon>Eukaryota</taxon>
        <taxon>Sar</taxon>
        <taxon>Alveolata</taxon>
        <taxon>Ciliophora</taxon>
        <taxon>Intramacronucleata</taxon>
        <taxon>Spirotrichea</taxon>
        <taxon>Stichotrichia</taxon>
        <taxon>Sporadotrichida</taxon>
        <taxon>Oxytrichidae</taxon>
        <taxon>Stylonychinae</taxon>
        <taxon>Stylonychia</taxon>
    </lineage>
</organism>
<dbReference type="OrthoDB" id="10601241at2759"/>
<evidence type="ECO:0000313" key="1">
    <source>
        <dbReference type="EMBL" id="CDW87375.1"/>
    </source>
</evidence>
<name>A0A078AYA1_STYLE</name>
<reference evidence="1 2" key="1">
    <citation type="submission" date="2014-06" db="EMBL/GenBank/DDBJ databases">
        <authorList>
            <person name="Swart Estienne"/>
        </authorList>
    </citation>
    <scope>NUCLEOTIDE SEQUENCE [LARGE SCALE GENOMIC DNA]</scope>
    <source>
        <strain evidence="1 2">130c</strain>
    </source>
</reference>